<name>A0A6G8R696_9CAUD</name>
<keyword evidence="2" id="KW-1185">Reference proteome</keyword>
<dbReference type="EMBL" id="MT162467">
    <property type="protein sequence ID" value="QIN96918.1"/>
    <property type="molecule type" value="Genomic_DNA"/>
</dbReference>
<evidence type="ECO:0000313" key="2">
    <source>
        <dbReference type="Proteomes" id="UP000501900"/>
    </source>
</evidence>
<protein>
    <submittedName>
        <fullName evidence="1">Uncharacterized protein</fullName>
    </submittedName>
</protein>
<organism evidence="1 2">
    <name type="scientific">Synechococcus phage S-H34</name>
    <dbReference type="NCBI Taxonomy" id="2718942"/>
    <lineage>
        <taxon>Viruses</taxon>
        <taxon>Duplodnaviria</taxon>
        <taxon>Heunggongvirae</taxon>
        <taxon>Uroviricota</taxon>
        <taxon>Caudoviricetes</taxon>
        <taxon>Pantevenvirales</taxon>
        <taxon>Kyanoviridae</taxon>
        <taxon>Makaravirus</taxon>
        <taxon>Makaravirus thirtyfour</taxon>
    </lineage>
</organism>
<proteinExistence type="predicted"/>
<evidence type="ECO:0000313" key="1">
    <source>
        <dbReference type="EMBL" id="QIN96918.1"/>
    </source>
</evidence>
<dbReference type="GeneID" id="77946795"/>
<reference evidence="1 2" key="1">
    <citation type="submission" date="2020-03" db="EMBL/GenBank/DDBJ databases">
        <title>The Isolation and Genome Sequence of a Novel Cyanophage S-H34 from the Huanghai Sea, China.</title>
        <authorList>
            <person name="Jiang T."/>
        </authorList>
    </citation>
    <scope>NUCLEOTIDE SEQUENCE [LARGE SCALE GENOMIC DNA]</scope>
</reference>
<dbReference type="KEGG" id="vg:77946795"/>
<dbReference type="Proteomes" id="UP000501900">
    <property type="component" value="Genome"/>
</dbReference>
<sequence length="136" mass="14556">MATQSQINLRMSAGTSFEQTFSVLNPDGSAVDITGYTFYAKMAKHESAINAEASTAGAPVWRYVEMTTAISDAAAGKYTISLADTVNVKLEEGKYVFSVVMEDLATTKSEVISGLVFVDRGFAHTGSYGTIDSNYP</sequence>
<accession>A0A6G8R696</accession>
<dbReference type="RefSeq" id="YP_010670585.1">
    <property type="nucleotide sequence ID" value="NC_070965.1"/>
</dbReference>